<dbReference type="Pfam" id="PF00903">
    <property type="entry name" value="Glyoxalase"/>
    <property type="match status" value="1"/>
</dbReference>
<evidence type="ECO:0000313" key="3">
    <source>
        <dbReference type="EMBL" id="MFG3193486.1"/>
    </source>
</evidence>
<comment type="caution">
    <text evidence="3">The sequence shown here is derived from an EMBL/GenBank/DDBJ whole genome shotgun (WGS) entry which is preliminary data.</text>
</comment>
<sequence>MTNAAGAAGGAGGREDPDSAGDAAADLHAYLGYRDAEAALVWLAEVGFEVVRRQDAEDGSLGHAEVRLGNVVLMLATAHSAYDRPALHGVSTGSGLYLCLPSPAAVDRWYVRAVAAGGVPVIAPEETGWGARRARVLDPEGHEWSVGTYRPG</sequence>
<dbReference type="EMBL" id="JBICZW010000030">
    <property type="protein sequence ID" value="MFG3193486.1"/>
    <property type="molecule type" value="Genomic_DNA"/>
</dbReference>
<proteinExistence type="predicted"/>
<dbReference type="InterPro" id="IPR037523">
    <property type="entry name" value="VOC_core"/>
</dbReference>
<reference evidence="3 4" key="1">
    <citation type="submission" date="2024-10" db="EMBL/GenBank/DDBJ databases">
        <title>The Natural Products Discovery Center: Release of the First 8490 Sequenced Strains for Exploring Actinobacteria Biosynthetic Diversity.</title>
        <authorList>
            <person name="Kalkreuter E."/>
            <person name="Kautsar S.A."/>
            <person name="Yang D."/>
            <person name="Bader C.D."/>
            <person name="Teijaro C.N."/>
            <person name="Fluegel L."/>
            <person name="Davis C.M."/>
            <person name="Simpson J.R."/>
            <person name="Lauterbach L."/>
            <person name="Steele A.D."/>
            <person name="Gui C."/>
            <person name="Meng S."/>
            <person name="Li G."/>
            <person name="Viehrig K."/>
            <person name="Ye F."/>
            <person name="Su P."/>
            <person name="Kiefer A.F."/>
            <person name="Nichols A."/>
            <person name="Cepeda A.J."/>
            <person name="Yan W."/>
            <person name="Fan B."/>
            <person name="Jiang Y."/>
            <person name="Adhikari A."/>
            <person name="Zheng C.-J."/>
            <person name="Schuster L."/>
            <person name="Cowan T.M."/>
            <person name="Smanski M.J."/>
            <person name="Chevrette M.G."/>
            <person name="De Carvalho L.P.S."/>
            <person name="Shen B."/>
        </authorList>
    </citation>
    <scope>NUCLEOTIDE SEQUENCE [LARGE SCALE GENOMIC DNA]</scope>
    <source>
        <strain evidence="3 4">NPDC048229</strain>
    </source>
</reference>
<organism evidence="3 4">
    <name type="scientific">Streptomyces omiyaensis</name>
    <dbReference type="NCBI Taxonomy" id="68247"/>
    <lineage>
        <taxon>Bacteria</taxon>
        <taxon>Bacillati</taxon>
        <taxon>Actinomycetota</taxon>
        <taxon>Actinomycetes</taxon>
        <taxon>Kitasatosporales</taxon>
        <taxon>Streptomycetaceae</taxon>
        <taxon>Streptomyces</taxon>
    </lineage>
</organism>
<keyword evidence="4" id="KW-1185">Reference proteome</keyword>
<feature type="region of interest" description="Disordered" evidence="1">
    <location>
        <begin position="1"/>
        <end position="20"/>
    </location>
</feature>
<evidence type="ECO:0000259" key="2">
    <source>
        <dbReference type="PROSITE" id="PS51819"/>
    </source>
</evidence>
<name>A0ABW7C517_9ACTN</name>
<dbReference type="InterPro" id="IPR004360">
    <property type="entry name" value="Glyas_Fos-R_dOase_dom"/>
</dbReference>
<dbReference type="Proteomes" id="UP001604282">
    <property type="component" value="Unassembled WGS sequence"/>
</dbReference>
<dbReference type="PANTHER" id="PTHR34109">
    <property type="entry name" value="BNAUNNG04460D PROTEIN-RELATED"/>
    <property type="match status" value="1"/>
</dbReference>
<gene>
    <name evidence="3" type="ORF">ACGFYS_31655</name>
</gene>
<evidence type="ECO:0000313" key="4">
    <source>
        <dbReference type="Proteomes" id="UP001604282"/>
    </source>
</evidence>
<dbReference type="PROSITE" id="PS51819">
    <property type="entry name" value="VOC"/>
    <property type="match status" value="1"/>
</dbReference>
<protein>
    <submittedName>
        <fullName evidence="3">VOC family protein</fullName>
    </submittedName>
</protein>
<dbReference type="RefSeq" id="WP_189853585.1">
    <property type="nucleotide sequence ID" value="NZ_BMVV01000041.1"/>
</dbReference>
<feature type="domain" description="VOC" evidence="2">
    <location>
        <begin position="25"/>
        <end position="149"/>
    </location>
</feature>
<dbReference type="Gene3D" id="3.30.720.110">
    <property type="match status" value="1"/>
</dbReference>
<dbReference type="InterPro" id="IPR029068">
    <property type="entry name" value="Glyas_Bleomycin-R_OHBP_Dase"/>
</dbReference>
<dbReference type="SUPFAM" id="SSF54593">
    <property type="entry name" value="Glyoxalase/Bleomycin resistance protein/Dihydroxybiphenyl dioxygenase"/>
    <property type="match status" value="1"/>
</dbReference>
<dbReference type="Gene3D" id="3.30.720.120">
    <property type="match status" value="1"/>
</dbReference>
<dbReference type="PANTHER" id="PTHR34109:SF1">
    <property type="entry name" value="VOC DOMAIN-CONTAINING PROTEIN"/>
    <property type="match status" value="1"/>
</dbReference>
<evidence type="ECO:0000256" key="1">
    <source>
        <dbReference type="SAM" id="MobiDB-lite"/>
    </source>
</evidence>
<accession>A0ABW7C517</accession>